<reference evidence="1" key="1">
    <citation type="submission" date="2002-05" db="EMBL/GenBank/DDBJ databases">
        <title>Sequence and characterization of a plasmid from Bacillus thuringiensis serovar entomocidus.</title>
        <authorList>
            <person name="Lopez-Meza J.E."/>
            <person name="Ibarra J.E."/>
        </authorList>
    </citation>
    <scope>NUCLEOTIDE SEQUENCE</scope>
    <source>
        <strain evidence="1">LBIT-113</strain>
        <plasmid evidence="1">pUIBI-1</plasmid>
    </source>
</reference>
<protein>
    <submittedName>
        <fullName evidence="1">Replication protein</fullName>
    </submittedName>
</protein>
<evidence type="ECO:0000313" key="1">
    <source>
        <dbReference type="EMBL" id="AAM66426.1"/>
    </source>
</evidence>
<keyword evidence="1" id="KW-0614">Plasmid</keyword>
<accession>Q8KSC5</accession>
<dbReference type="EMBL" id="AF516904">
    <property type="protein sequence ID" value="AAM66426.1"/>
    <property type="molecule type" value="Genomic_DNA"/>
</dbReference>
<organism evidence="1">
    <name type="scientific">Bacillus thuringiensis subsp. entomocidus</name>
    <dbReference type="NCBI Taxonomy" id="1436"/>
    <lineage>
        <taxon>Bacteria</taxon>
        <taxon>Bacillati</taxon>
        <taxon>Bacillota</taxon>
        <taxon>Bacilli</taxon>
        <taxon>Bacillales</taxon>
        <taxon>Bacillaceae</taxon>
        <taxon>Bacillus</taxon>
        <taxon>Bacillus cereus group</taxon>
    </lineage>
</organism>
<name>Q8KSC5_BACTE</name>
<geneLocation type="plasmid" evidence="1">
    <name>pUIBI-1</name>
</geneLocation>
<dbReference type="AlphaFoldDB" id="Q8KSC5"/>
<proteinExistence type="predicted"/>
<sequence>MRGVCRFKDVGAPWSEGVPFYLFFKILNNLTHYLKTFVLMYFERSNLLNRSLFSVRPRRILPLKLTKSFLSLLVAQATSGFRIYTFVFPTLPIAINPFSSRHEIALNIVVLDFPVTSSKILCEAIMLLLLTSIFSMKNI</sequence>